<dbReference type="HOGENOM" id="CLU_071337_0_0_1"/>
<protein>
    <submittedName>
        <fullName evidence="1">Uncharacterized protein</fullName>
    </submittedName>
</protein>
<dbReference type="GeneID" id="20365999"/>
<dbReference type="eggNOG" id="ENOG502RP89">
    <property type="taxonomic scope" value="Eukaryota"/>
</dbReference>
<dbReference type="RefSeq" id="XP_009258774.1">
    <property type="nucleotide sequence ID" value="XM_009260499.1"/>
</dbReference>
<reference evidence="1 2" key="1">
    <citation type="journal article" date="2012" name="PLoS Pathog.">
        <title>Comparative pathogenomics reveals horizontally acquired novel virulence genes in fungi infecting cereal hosts.</title>
        <authorList>
            <person name="Gardiner D.M."/>
            <person name="McDonald M.C."/>
            <person name="Covarelli L."/>
            <person name="Solomon P.S."/>
            <person name="Rusu A.G."/>
            <person name="Marshall M."/>
            <person name="Kazan K."/>
            <person name="Chakraborty S."/>
            <person name="McDonald B.A."/>
            <person name="Manners J.M."/>
        </authorList>
    </citation>
    <scope>NUCLEOTIDE SEQUENCE [LARGE SCALE GENOMIC DNA]</scope>
    <source>
        <strain evidence="1 2">CS3096</strain>
    </source>
</reference>
<evidence type="ECO:0000313" key="2">
    <source>
        <dbReference type="Proteomes" id="UP000007978"/>
    </source>
</evidence>
<accession>K3VZJ3</accession>
<organism evidence="1 2">
    <name type="scientific">Fusarium pseudograminearum (strain CS3096)</name>
    <name type="common">Wheat and barley crown-rot fungus</name>
    <dbReference type="NCBI Taxonomy" id="1028729"/>
    <lineage>
        <taxon>Eukaryota</taxon>
        <taxon>Fungi</taxon>
        <taxon>Dikarya</taxon>
        <taxon>Ascomycota</taxon>
        <taxon>Pezizomycotina</taxon>
        <taxon>Sordariomycetes</taxon>
        <taxon>Hypocreomycetidae</taxon>
        <taxon>Hypocreales</taxon>
        <taxon>Nectriaceae</taxon>
        <taxon>Fusarium</taxon>
    </lineage>
</organism>
<evidence type="ECO:0000313" key="1">
    <source>
        <dbReference type="EMBL" id="EKJ72500.1"/>
    </source>
</evidence>
<dbReference type="OrthoDB" id="6499973at2759"/>
<dbReference type="AlphaFoldDB" id="K3VZJ3"/>
<dbReference type="Proteomes" id="UP000007978">
    <property type="component" value="Chromosome 4"/>
</dbReference>
<sequence length="196" mass="23068">MTGIIEEMINNVWRFQRGYKVEPGGRKNPDNFKHYRPWGFTIYRTYYGKESDEHWHSLLHSLRHQTKLAFGAFEKDKETDQDDRQRLKELFELDVYEDPSQLDGLDERGLREFCNAEISKATKVVHKAIHEITVSTRPVEKQGMSDYVYGFVLLADEAVFKDIEKGESIVKTVSLYWDGYAGWGWMRIPTGYLLEF</sequence>
<gene>
    <name evidence="1" type="ORF">FPSE_07381</name>
</gene>
<proteinExistence type="predicted"/>
<name>K3VZJ3_FUSPC</name>
<dbReference type="EMBL" id="AFNW01000192">
    <property type="protein sequence ID" value="EKJ72500.1"/>
    <property type="molecule type" value="Genomic_DNA"/>
</dbReference>
<dbReference type="KEGG" id="fpu:FPSE_07381"/>
<comment type="caution">
    <text evidence="1">The sequence shown here is derived from an EMBL/GenBank/DDBJ whole genome shotgun (WGS) entry which is preliminary data.</text>
</comment>
<keyword evidence="2" id="KW-1185">Reference proteome</keyword>